<keyword evidence="2" id="KW-0378">Hydrolase</keyword>
<evidence type="ECO:0000313" key="3">
    <source>
        <dbReference type="Proteomes" id="UP000664405"/>
    </source>
</evidence>
<dbReference type="Gene3D" id="3.40.50.1820">
    <property type="entry name" value="alpha/beta hydrolase"/>
    <property type="match status" value="1"/>
</dbReference>
<protein>
    <submittedName>
        <fullName evidence="2">Alpha/beta hydrolase</fullName>
    </submittedName>
</protein>
<gene>
    <name evidence="2" type="ORF">JF547_20370</name>
</gene>
<sequence>MDFTIDHFTAPDGVRLRIAIMTPPDLRGHVLILQGRGEFVERYRETANDLARRGYGTVTFDFRGHGGSSRATPDPMMGYVRDVAHYGADTRHVIDHVKHQHGITCDTVMTHSTGGLVAMVMLLDQPDLWKSVVMIAPFFGLGGPRWFSIAAQILSGSLCRYGFDKQYLPGQRNLSPLAEFDPENILTSDPHRHDLNRTILQAAPDLVVGGTSAGWLDACFRAQSETADRLAQPDMAQKLPPMTIILAGNDQVVSNRTTQDLLGHFPNVTIREIPEARHEILQERDLYRDQFWAAFDRHMDLYGA</sequence>
<dbReference type="AlphaFoldDB" id="A0A8I1SJW1"/>
<dbReference type="PANTHER" id="PTHR11614">
    <property type="entry name" value="PHOSPHOLIPASE-RELATED"/>
    <property type="match status" value="1"/>
</dbReference>
<evidence type="ECO:0000313" key="2">
    <source>
        <dbReference type="EMBL" id="MBN8198832.1"/>
    </source>
</evidence>
<comment type="caution">
    <text evidence="2">The sequence shown here is derived from an EMBL/GenBank/DDBJ whole genome shotgun (WGS) entry which is preliminary data.</text>
</comment>
<organism evidence="2 3">
    <name type="scientific">Thalassospira povalilytica</name>
    <dbReference type="NCBI Taxonomy" id="732237"/>
    <lineage>
        <taxon>Bacteria</taxon>
        <taxon>Pseudomonadati</taxon>
        <taxon>Pseudomonadota</taxon>
        <taxon>Alphaproteobacteria</taxon>
        <taxon>Rhodospirillales</taxon>
        <taxon>Thalassospiraceae</taxon>
        <taxon>Thalassospira</taxon>
    </lineage>
</organism>
<dbReference type="Proteomes" id="UP000664405">
    <property type="component" value="Unassembled WGS sequence"/>
</dbReference>
<evidence type="ECO:0000259" key="1">
    <source>
        <dbReference type="Pfam" id="PF12146"/>
    </source>
</evidence>
<dbReference type="InterPro" id="IPR051044">
    <property type="entry name" value="MAG_DAG_Lipase"/>
</dbReference>
<dbReference type="GO" id="GO:0016787">
    <property type="term" value="F:hydrolase activity"/>
    <property type="evidence" value="ECO:0007669"/>
    <property type="project" value="UniProtKB-KW"/>
</dbReference>
<dbReference type="InterPro" id="IPR022742">
    <property type="entry name" value="Hydrolase_4"/>
</dbReference>
<dbReference type="Pfam" id="PF12146">
    <property type="entry name" value="Hydrolase_4"/>
    <property type="match status" value="1"/>
</dbReference>
<accession>A0A8I1SJW1</accession>
<name>A0A8I1SJW1_9PROT</name>
<dbReference type="SUPFAM" id="SSF53474">
    <property type="entry name" value="alpha/beta-Hydrolases"/>
    <property type="match status" value="1"/>
</dbReference>
<feature type="domain" description="Serine aminopeptidase S33" evidence="1">
    <location>
        <begin position="26"/>
        <end position="285"/>
    </location>
</feature>
<dbReference type="EMBL" id="JAEKJW010000004">
    <property type="protein sequence ID" value="MBN8198832.1"/>
    <property type="molecule type" value="Genomic_DNA"/>
</dbReference>
<proteinExistence type="predicted"/>
<dbReference type="InterPro" id="IPR029058">
    <property type="entry name" value="AB_hydrolase_fold"/>
</dbReference>
<reference evidence="2" key="1">
    <citation type="submission" date="2020-12" db="EMBL/GenBank/DDBJ databases">
        <title>Oil enriched cultivation method for isolating marine PHA-producing bacteria.</title>
        <authorList>
            <person name="Zheng W."/>
            <person name="Yu S."/>
            <person name="Huang Y."/>
        </authorList>
    </citation>
    <scope>NUCLEOTIDE SEQUENCE</scope>
    <source>
        <strain evidence="2">SY-2-3</strain>
    </source>
</reference>